<proteinExistence type="predicted"/>
<sequence>MGTERLAVELRMLDTYYPQYPAFPHHLPFLNTLDRRDC</sequence>
<geneLocation type="plasmid" evidence="1">
    <name>pKP18-31-IMP</name>
</geneLocation>
<evidence type="ECO:0000313" key="1">
    <source>
        <dbReference type="EMBL" id="QJS00365.1"/>
    </source>
</evidence>
<name>A0A6M4NUA6_9ENTR</name>
<accession>A0A6M4NUA6</accession>
<organism evidence="1">
    <name type="scientific">Klebsiella quasipneumoniae</name>
    <dbReference type="NCBI Taxonomy" id="1463165"/>
    <lineage>
        <taxon>Bacteria</taxon>
        <taxon>Pseudomonadati</taxon>
        <taxon>Pseudomonadota</taxon>
        <taxon>Gammaproteobacteria</taxon>
        <taxon>Enterobacterales</taxon>
        <taxon>Enterobacteriaceae</taxon>
        <taxon>Klebsiella/Raoultella group</taxon>
        <taxon>Klebsiella</taxon>
        <taxon>Klebsiella pneumoniae complex</taxon>
    </lineage>
</organism>
<protein>
    <submittedName>
        <fullName evidence="1">Uncharacterized protein</fullName>
    </submittedName>
</protein>
<dbReference type="EMBL" id="MN661402">
    <property type="protein sequence ID" value="QJS00365.1"/>
    <property type="molecule type" value="Genomic_DNA"/>
</dbReference>
<dbReference type="AlphaFoldDB" id="A0A6M4NUA6"/>
<keyword evidence="1" id="KW-0614">Plasmid</keyword>
<reference evidence="1" key="1">
    <citation type="submission" date="2019-11" db="EMBL/GenBank/DDBJ databases">
        <authorList>
            <person name="Qin S."/>
            <person name="Dong H."/>
        </authorList>
    </citation>
    <scope>NUCLEOTIDE SEQUENCE</scope>
    <source>
        <strain evidence="1">KP18-31</strain>
        <plasmid evidence="1">pKP18-31-IMP,KPC</plasmid>
    </source>
</reference>